<dbReference type="GO" id="GO:1900150">
    <property type="term" value="P:regulation of defense response to fungus"/>
    <property type="evidence" value="ECO:0007669"/>
    <property type="project" value="InterPro"/>
</dbReference>
<organism evidence="1">
    <name type="scientific">Zea mays</name>
    <name type="common">Maize</name>
    <dbReference type="NCBI Taxonomy" id="4577"/>
    <lineage>
        <taxon>Eukaryota</taxon>
        <taxon>Viridiplantae</taxon>
        <taxon>Streptophyta</taxon>
        <taxon>Embryophyta</taxon>
        <taxon>Tracheophyta</taxon>
        <taxon>Spermatophyta</taxon>
        <taxon>Magnoliopsida</taxon>
        <taxon>Liliopsida</taxon>
        <taxon>Poales</taxon>
        <taxon>Poaceae</taxon>
        <taxon>PACMAD clade</taxon>
        <taxon>Panicoideae</taxon>
        <taxon>Andropogonodae</taxon>
        <taxon>Andropogoneae</taxon>
        <taxon>Tripsacinae</taxon>
        <taxon>Zea</taxon>
    </lineage>
</organism>
<accession>C0PPE5</accession>
<dbReference type="PANTHER" id="PTHR47488">
    <property type="entry name" value="HEAVY METAL TRANSPORT/DETOXIFICATION SUPERFAMILY PROTEIN"/>
    <property type="match status" value="1"/>
</dbReference>
<protein>
    <recommendedName>
        <fullName evidence="2">Protein PYRICULARIA ORYZAE RESISTANCE 21</fullName>
    </recommendedName>
</protein>
<evidence type="ECO:0008006" key="2">
    <source>
        <dbReference type="Google" id="ProtNLM"/>
    </source>
</evidence>
<name>C0PPE5_MAIZE</name>
<reference evidence="1" key="1">
    <citation type="journal article" date="2009" name="PLoS Genet.">
        <title>Sequencing, mapping, and analysis of 27,455 maize full-length cDNAs.</title>
        <authorList>
            <person name="Soderlund C."/>
            <person name="Descour A."/>
            <person name="Kudrna D."/>
            <person name="Bomhoff M."/>
            <person name="Boyd L."/>
            <person name="Currie J."/>
            <person name="Angelova A."/>
            <person name="Collura K."/>
            <person name="Wissotski M."/>
            <person name="Ashley E."/>
            <person name="Morrow D."/>
            <person name="Fernandes J."/>
            <person name="Walbot V."/>
            <person name="Yu Y."/>
        </authorList>
    </citation>
    <scope>NUCLEOTIDE SEQUENCE</scope>
    <source>
        <strain evidence="1">B73</strain>
    </source>
</reference>
<proteinExistence type="evidence at transcript level"/>
<sequence>MGILVITVDLDCCRCRAKITKVLDCLKEEFCIEKVEFDDKKEKKVVVVRGKFDAEKLCKKVWSKAGKIVKGIVIAEVWPIPAPPKECKPEAPKCCDCEKCKPKPDPKPLICCVCCHCKPEKKEEKKEEKKDEKKPAPAKTEYKFVPYPYPLPNPAMCPSWPWQCPPQQQCQCCQKPPPPPPKSPPKPPPCTCSSHAACVCGKTPPAVWPPMPPPVWPPPWGTCNVVTEESPCSVM</sequence>
<dbReference type="Gene3D" id="3.30.70.100">
    <property type="match status" value="1"/>
</dbReference>
<dbReference type="PANTHER" id="PTHR47488:SF12">
    <property type="entry name" value="PROTEIN PYRICULARIA ORYZAE RESISTANCE 21"/>
    <property type="match status" value="1"/>
</dbReference>
<dbReference type="AlphaFoldDB" id="C0PPE5"/>
<dbReference type="EMBL" id="BT070164">
    <property type="protein sequence ID" value="ACN37061.1"/>
    <property type="molecule type" value="mRNA"/>
</dbReference>
<dbReference type="ExpressionAtlas" id="C0PPE5">
    <property type="expression patterns" value="baseline and differential"/>
</dbReference>
<evidence type="ECO:0000313" key="1">
    <source>
        <dbReference type="EMBL" id="ACN37061.1"/>
    </source>
</evidence>
<dbReference type="InterPro" id="IPR044169">
    <property type="entry name" value="PI21"/>
</dbReference>